<organism evidence="3 4">
    <name type="scientific">Corynebacterium riegelii</name>
    <dbReference type="NCBI Taxonomy" id="156976"/>
    <lineage>
        <taxon>Bacteria</taxon>
        <taxon>Bacillati</taxon>
        <taxon>Actinomycetota</taxon>
        <taxon>Actinomycetes</taxon>
        <taxon>Mycobacteriales</taxon>
        <taxon>Corynebacteriaceae</taxon>
        <taxon>Corynebacterium</taxon>
    </lineage>
</organism>
<feature type="domain" description="Long Rib" evidence="2">
    <location>
        <begin position="852"/>
        <end position="935"/>
    </location>
</feature>
<evidence type="ECO:0000313" key="4">
    <source>
        <dbReference type="Proteomes" id="UP000060016"/>
    </source>
</evidence>
<dbReference type="PATRIC" id="fig|156976.3.peg.2274"/>
<evidence type="ECO:0000313" key="3">
    <source>
        <dbReference type="EMBL" id="AKV59606.1"/>
    </source>
</evidence>
<dbReference type="Pfam" id="PF18957">
    <property type="entry name" value="RibLong"/>
    <property type="match status" value="5"/>
</dbReference>
<keyword evidence="1" id="KW-1133">Transmembrane helix</keyword>
<dbReference type="KEGG" id="crie:AK829_11280"/>
<feature type="domain" description="Long Rib" evidence="2">
    <location>
        <begin position="975"/>
        <end position="1030"/>
    </location>
</feature>
<keyword evidence="4" id="KW-1185">Reference proteome</keyword>
<feature type="domain" description="Long Rib" evidence="2">
    <location>
        <begin position="662"/>
        <end position="749"/>
    </location>
</feature>
<protein>
    <recommendedName>
        <fullName evidence="2">Long Rib domain-containing protein</fullName>
    </recommendedName>
</protein>
<keyword evidence="1" id="KW-0472">Membrane</keyword>
<evidence type="ECO:0000259" key="2">
    <source>
        <dbReference type="Pfam" id="PF18957"/>
    </source>
</evidence>
<reference evidence="3 4" key="1">
    <citation type="submission" date="2015-08" db="EMBL/GenBank/DDBJ databases">
        <authorList>
            <person name="Babu N.S."/>
            <person name="Beckwith C.J."/>
            <person name="Beseler K.G."/>
            <person name="Brison A."/>
            <person name="Carone J.V."/>
            <person name="Caskin T.P."/>
            <person name="Diamond M."/>
            <person name="Durham M.E."/>
            <person name="Foxe J.M."/>
            <person name="Go M."/>
            <person name="Henderson B.A."/>
            <person name="Jones I.B."/>
            <person name="McGettigan J.A."/>
            <person name="Micheletti S.J."/>
            <person name="Nasrallah M.E."/>
            <person name="Ortiz D."/>
            <person name="Piller C.R."/>
            <person name="Privatt S.R."/>
            <person name="Schneider S.L."/>
            <person name="Sharp S."/>
            <person name="Smith T.C."/>
            <person name="Stanton J.D."/>
            <person name="Ullery H.E."/>
            <person name="Wilson R.J."/>
            <person name="Serrano M.G."/>
            <person name="Buck G."/>
            <person name="Lee V."/>
            <person name="Wang Y."/>
            <person name="Carvalho R."/>
            <person name="Voegtly L."/>
            <person name="Shi R."/>
            <person name="Duckworth R."/>
            <person name="Johnson A."/>
            <person name="Loviza R."/>
            <person name="Walstead R."/>
            <person name="Shah Z."/>
            <person name="Kiflezghi M."/>
            <person name="Wade K."/>
            <person name="Ball S.L."/>
            <person name="Bradley K.W."/>
            <person name="Asai D.J."/>
            <person name="Bowman C.A."/>
            <person name="Russell D.A."/>
            <person name="Pope W.H."/>
            <person name="Jacobs-Sera D."/>
            <person name="Hendrix R.W."/>
            <person name="Hatfull G.F."/>
        </authorList>
    </citation>
    <scope>NUCLEOTIDE SEQUENCE [LARGE SCALE GENOMIC DNA]</scope>
    <source>
        <strain evidence="3 4">PUDD_83A45</strain>
    </source>
</reference>
<feature type="domain" description="Long Rib" evidence="2">
    <location>
        <begin position="457"/>
        <end position="555"/>
    </location>
</feature>
<keyword evidence="1" id="KW-0812">Transmembrane</keyword>
<feature type="transmembrane region" description="Helical" evidence="1">
    <location>
        <begin position="1048"/>
        <end position="1067"/>
    </location>
</feature>
<feature type="domain" description="Long Rib" evidence="2">
    <location>
        <begin position="767"/>
        <end position="844"/>
    </location>
</feature>
<dbReference type="Proteomes" id="UP000060016">
    <property type="component" value="Chromosome"/>
</dbReference>
<evidence type="ECO:0000256" key="1">
    <source>
        <dbReference type="SAM" id="Phobius"/>
    </source>
</evidence>
<accession>A0A0K1REI5</accession>
<dbReference type="InterPro" id="IPR044055">
    <property type="entry name" value="RibLong"/>
</dbReference>
<gene>
    <name evidence="3" type="ORF">AK829_11280</name>
</gene>
<dbReference type="EMBL" id="CP012342">
    <property type="protein sequence ID" value="AKV59606.1"/>
    <property type="molecule type" value="Genomic_DNA"/>
</dbReference>
<sequence length="1074" mass="114714">MGRGQRGFGAAVVAAALAITGVQAVAPLPGPLPAPSPFLPVANAETDTSIAGFAQSNEIPEGTQVYFQWMDRDGAVSPVYRTEMKRDGDQTRFAFDTSGGFVDRVNKKRVFTSKEGQRFRVWFGELEGEQTNNRLLPYAEGADFGFGEWVRVEPGKAGLTAGSHVGPLHARTYEVPDAGYMVKPRDQWVEDNAGPHMGQAQTNWLHGTVAFGTDGRGGTAALDDYRVVVSVLDPAWKDKVGNDPAATKRILEQNPEAILTTVSAPIVQGRYTVRLPQDAQDADANLLYAYVEDPHGKQVPAVGQWQTPQFETVQENSVDFALPVVVGLQIRAKVADQEQGFNMTDAPARPGDAVQLEGVGSLPHEGVREIWYLNGLQVSGSAPVPSLDAFGNVAYKVPENVNRGDVFTAVLITKITGREVAATSIIIETEEQPLPVPGGPDAPYEPPAAPDGPYTDAFETSFKPAYVRPGQTAVSVPPFATMTRNGERFSNQPLPEGTTLLTSTPGAEITTDAGGNEVVRFTPQSWARVGETINVEVLVTYPDKTTSTAIAPFTVIARPLNETAFVDYEQGRKARPGQTVSVRRIGERFNPRDQIVQFLPDKEHNTLNGWRVVVDEFTGDLRATAPQDPEPLRFGTLAFFNDGSHRKIETVIGVADPVTDSERYQPTYERTIVEPGALTCSAAPKDLPKDASVTVTSNGGVQTVTLGNDNTVCVTVPKDAAPATVYTVALQVNYADASAEALSAEFEVESMARTLRDLTVELDPVHEGSVEPVLPKAFEELPKETTFGVGAEFTDEHWDVEVNKDSGALRVQPRPEVVPNTKVRIPVVVSLPDTSQAVVAVEATATASQRSKYNPSYTPATVNAGARVRMPLDSQVPATFSLVEGVDGVSLSIDSNGTLTAHADPTALPGPRSIKVAVSYNDGSRETITALLTVKTSQGNEHLRDDETLNPLTLTHPAGAKAVGAIKRPAGAEITTFDLQSTEWGARMTSAGVFTATIPASVPVGEQRQFPVNVIYADGSTNTVTITVKVAPAQKPAPKPALSSAATILPIVLGLLALVAGGAYAFVTQSGLNF</sequence>
<proteinExistence type="predicted"/>
<dbReference type="AlphaFoldDB" id="A0A0K1REI5"/>
<dbReference type="RefSeq" id="WP_052205975.1">
    <property type="nucleotide sequence ID" value="NZ_CP012342.1"/>
</dbReference>
<name>A0A0K1REI5_9CORY</name>